<dbReference type="SUPFAM" id="SSF47090">
    <property type="entry name" value="PGBD-like"/>
    <property type="match status" value="1"/>
</dbReference>
<dbReference type="InterPro" id="IPR011990">
    <property type="entry name" value="TPR-like_helical_dom_sf"/>
</dbReference>
<feature type="coiled-coil region" evidence="1">
    <location>
        <begin position="299"/>
        <end position="326"/>
    </location>
</feature>
<dbReference type="PANTHER" id="PTHR11102">
    <property type="entry name" value="SEL-1-LIKE PROTEIN"/>
    <property type="match status" value="1"/>
</dbReference>
<dbReference type="SUPFAM" id="SSF81901">
    <property type="entry name" value="HCP-like"/>
    <property type="match status" value="1"/>
</dbReference>
<evidence type="ECO:0000313" key="5">
    <source>
        <dbReference type="Proteomes" id="UP000249254"/>
    </source>
</evidence>
<dbReference type="Pfam" id="PF08238">
    <property type="entry name" value="Sel1"/>
    <property type="match status" value="3"/>
</dbReference>
<dbReference type="SMART" id="SM00671">
    <property type="entry name" value="SEL1"/>
    <property type="match status" value="3"/>
</dbReference>
<dbReference type="Pfam" id="PF01471">
    <property type="entry name" value="PG_binding_1"/>
    <property type="match status" value="1"/>
</dbReference>
<evidence type="ECO:0000256" key="2">
    <source>
        <dbReference type="SAM" id="MobiDB-lite"/>
    </source>
</evidence>
<sequence>MTAGAPWSVKGIDPKAREVAKDLARRSGMTLGEWLNRIILEDDVPEEVASQAEIQDQPRRPYEAPRVEAPRVRFASVALGGQLGDLSGPISSGPDLTRVATALDRLTDRIEASETRTGLAIAGIEHSVRQAVARIEAAERESLAVSSRLDGMAERIDQQGLREVAGPRSAEAILGVYGEAPGQSYPSQAGLAEEVVARLSDRLAEAEGRTTEALEGLRGALAALDHRLRSVEGGASLDVERRLDALAAELGQRVEDARAEAVARLQATSAGGVELRLADMAEHVRAAEQRSAQAIERMGKEVLSLAEALNRRLNAAEQNSAAAVEQVGGEIARIGAVVENRLSRTEQAQADALEKLGAEIGRVTERLTDRIVQSERRTAQAIDDVGEQVARVTERMENRHERLANDLAERLRESERRASERLEDARSDLETSLAGARERLAEVADEDAPPVHPFGPELFARAEAATPDMAEDTAPFAGDALASVGTDDFAPLAELPEDLDADLDEDFEDRAAAGEERRPLSTREVIEQARIAARAEAAAPKAAQIISDRRASGRPGARRVFRGLGFRTSARPPSTWQTALMLAGGAAFLSVGAAGVVLMEGPGAGALPQVASIPLPGSAPRAAVALAPQPLGPTAPATGDEVAPELTPARPQPAQDYAAAVRDIESGQAGGLARLKTVAEDGYAPAQFYLAKLYETGVSGVVKNPAEARRWTERAAEGGDRSAMHNLALYYFRGEGGSQDLAAAARWFRKAAEAGVVDSQYNLGLLYQSGSGVERDLAEAYKWFAIAADGGDAEARANAVDLEAKLPASQLAAAERAADAYKPVARRPEIAPQAKASHGATLTMAQRILGKLGYYHGAATGAPSREFKVAVENFQRDHDLPATGALDPSTVSQLSVFTR</sequence>
<evidence type="ECO:0000259" key="3">
    <source>
        <dbReference type="Pfam" id="PF01471"/>
    </source>
</evidence>
<feature type="domain" description="Peptidoglycan binding-like" evidence="3">
    <location>
        <begin position="841"/>
        <end position="894"/>
    </location>
</feature>
<dbReference type="Gene3D" id="1.10.101.10">
    <property type="entry name" value="PGBD-like superfamily/PGBD"/>
    <property type="match status" value="1"/>
</dbReference>
<gene>
    <name evidence="4" type="ORF">DJ017_07540</name>
</gene>
<dbReference type="AlphaFoldDB" id="A0A328AIQ6"/>
<name>A0A328AIQ6_9CAUL</name>
<dbReference type="InterPro" id="IPR036365">
    <property type="entry name" value="PGBD-like_sf"/>
</dbReference>
<dbReference type="Proteomes" id="UP000249254">
    <property type="component" value="Unassembled WGS sequence"/>
</dbReference>
<evidence type="ECO:0000313" key="4">
    <source>
        <dbReference type="EMBL" id="RAK54385.1"/>
    </source>
</evidence>
<keyword evidence="5" id="KW-1185">Reference proteome</keyword>
<reference evidence="5" key="1">
    <citation type="submission" date="2018-05" db="EMBL/GenBank/DDBJ databases">
        <authorList>
            <person name="Li X."/>
        </authorList>
    </citation>
    <scope>NUCLEOTIDE SEQUENCE [LARGE SCALE GENOMIC DNA]</scope>
    <source>
        <strain evidence="5">LX32</strain>
    </source>
</reference>
<dbReference type="InterPro" id="IPR006597">
    <property type="entry name" value="Sel1-like"/>
</dbReference>
<dbReference type="InterPro" id="IPR002477">
    <property type="entry name" value="Peptidoglycan-bd-like"/>
</dbReference>
<accession>A0A328AIQ6</accession>
<proteinExistence type="predicted"/>
<feature type="coiled-coil region" evidence="1">
    <location>
        <begin position="393"/>
        <end position="446"/>
    </location>
</feature>
<keyword evidence="1" id="KW-0175">Coiled coil</keyword>
<dbReference type="InterPro" id="IPR050767">
    <property type="entry name" value="Sel1_AlgK"/>
</dbReference>
<dbReference type="PANTHER" id="PTHR11102:SF160">
    <property type="entry name" value="ERAD-ASSOCIATED E3 UBIQUITIN-PROTEIN LIGASE COMPONENT HRD3"/>
    <property type="match status" value="1"/>
</dbReference>
<dbReference type="EMBL" id="QFYQ01000001">
    <property type="protein sequence ID" value="RAK54385.1"/>
    <property type="molecule type" value="Genomic_DNA"/>
</dbReference>
<protein>
    <submittedName>
        <fullName evidence="4">Localization factor PodJS</fullName>
    </submittedName>
</protein>
<feature type="region of interest" description="Disordered" evidence="2">
    <location>
        <begin position="630"/>
        <end position="649"/>
    </location>
</feature>
<dbReference type="Gene3D" id="1.25.40.10">
    <property type="entry name" value="Tetratricopeptide repeat domain"/>
    <property type="match status" value="1"/>
</dbReference>
<dbReference type="SUPFAM" id="SSF58113">
    <property type="entry name" value="Apolipoprotein A-I"/>
    <property type="match status" value="1"/>
</dbReference>
<comment type="caution">
    <text evidence="4">The sequence shown here is derived from an EMBL/GenBank/DDBJ whole genome shotgun (WGS) entry which is preliminary data.</text>
</comment>
<dbReference type="InterPro" id="IPR036366">
    <property type="entry name" value="PGBDSf"/>
</dbReference>
<evidence type="ECO:0000256" key="1">
    <source>
        <dbReference type="SAM" id="Coils"/>
    </source>
</evidence>
<organism evidence="4 5">
    <name type="scientific">Phenylobacterium soli</name>
    <dbReference type="NCBI Taxonomy" id="2170551"/>
    <lineage>
        <taxon>Bacteria</taxon>
        <taxon>Pseudomonadati</taxon>
        <taxon>Pseudomonadota</taxon>
        <taxon>Alphaproteobacteria</taxon>
        <taxon>Caulobacterales</taxon>
        <taxon>Caulobacteraceae</taxon>
        <taxon>Phenylobacterium</taxon>
    </lineage>
</organism>